<dbReference type="AlphaFoldDB" id="A0AAE3NVB1"/>
<evidence type="ECO:0000256" key="3">
    <source>
        <dbReference type="ARBA" id="ARBA00023136"/>
    </source>
</evidence>
<comment type="caution">
    <text evidence="6">The sequence shown here is derived from an EMBL/GenBank/DDBJ whole genome shotgun (WGS) entry which is preliminary data.</text>
</comment>
<evidence type="ECO:0000313" key="7">
    <source>
        <dbReference type="Proteomes" id="UP001220964"/>
    </source>
</evidence>
<name>A0AAE3NVB1_9RHOB</name>
<keyword evidence="1 4" id="KW-0812">Transmembrane</keyword>
<dbReference type="InterPro" id="IPR036259">
    <property type="entry name" value="MFS_trans_sf"/>
</dbReference>
<dbReference type="InterPro" id="IPR050327">
    <property type="entry name" value="Proton-linked_MCT"/>
</dbReference>
<dbReference type="EMBL" id="JARGYC010000025">
    <property type="protein sequence ID" value="MDF0601292.1"/>
    <property type="molecule type" value="Genomic_DNA"/>
</dbReference>
<evidence type="ECO:0000256" key="1">
    <source>
        <dbReference type="ARBA" id="ARBA00022692"/>
    </source>
</evidence>
<accession>A0AAE3NVB1</accession>
<dbReference type="RefSeq" id="WP_275567432.1">
    <property type="nucleotide sequence ID" value="NZ_JARGYC010000025.1"/>
</dbReference>
<sequence>MSLLTFLRTNAPFLGAGAILTFCSSFGQTFFVSVFAGEIRAAYDLSHGAWGGIYSVATMCSAAVMLWAGGLTDRFRVRGLGPFMLALLVLACLIMAASPAVWTLVLSIFLLRFLGQGMMSHIAFVAMARWFVATRGRAIAIAALGFSFGEAVLPVSFVALMTVVDWRWLWVLAAVLPLAAIPALRHFLKLERTPQSIASESPAVGMHGRFWTRGEALRHPLFWMMVPALLGPPAFGTAFIFQQVHLAGVKGWAHMELVALFPIYTVTAIVTVFVVGWLMDRFGAGRLLPFYQLPLAAFFLLMSAVTTPWLAAFAMPLFGMTQGSLNTIQTGFGAEFYGTRHLGSIKAAIVATGVLGSALGPGLSGWLIDFGMDFEQQMPWIAGYHIAASVLVWVGVTRARRTLPAPA</sequence>
<dbReference type="Proteomes" id="UP001220964">
    <property type="component" value="Unassembled WGS sequence"/>
</dbReference>
<dbReference type="PANTHER" id="PTHR11360:SF308">
    <property type="entry name" value="BLL3089 PROTEIN"/>
    <property type="match status" value="1"/>
</dbReference>
<feature type="transmembrane region" description="Helical" evidence="4">
    <location>
        <begin position="139"/>
        <end position="162"/>
    </location>
</feature>
<dbReference type="Gene3D" id="1.20.1250.20">
    <property type="entry name" value="MFS general substrate transporter like domains"/>
    <property type="match status" value="1"/>
</dbReference>
<dbReference type="InterPro" id="IPR020846">
    <property type="entry name" value="MFS_dom"/>
</dbReference>
<keyword evidence="7" id="KW-1185">Reference proteome</keyword>
<reference evidence="6" key="1">
    <citation type="submission" date="2023-03" db="EMBL/GenBank/DDBJ databases">
        <title>Multiphase analysis and comparison of six strains from genera Psychromarinibacter, Lutimaribacter, and Maritimibacter, including a novel species: Psychromarinibacter sediminicola sp. nov.</title>
        <authorList>
            <person name="Wang Y.-H."/>
            <person name="Ye M.-Q."/>
            <person name="Du Z.-J."/>
        </authorList>
    </citation>
    <scope>NUCLEOTIDE SEQUENCE</scope>
    <source>
        <strain evidence="6">C21-152</strain>
    </source>
</reference>
<feature type="transmembrane region" description="Helical" evidence="4">
    <location>
        <begin position="347"/>
        <end position="368"/>
    </location>
</feature>
<feature type="transmembrane region" description="Helical" evidence="4">
    <location>
        <begin position="12"/>
        <end position="36"/>
    </location>
</feature>
<dbReference type="PANTHER" id="PTHR11360">
    <property type="entry name" value="MONOCARBOXYLATE TRANSPORTER"/>
    <property type="match status" value="1"/>
</dbReference>
<dbReference type="Pfam" id="PF07690">
    <property type="entry name" value="MFS_1"/>
    <property type="match status" value="1"/>
</dbReference>
<evidence type="ECO:0000313" key="6">
    <source>
        <dbReference type="EMBL" id="MDF0601292.1"/>
    </source>
</evidence>
<evidence type="ECO:0000256" key="2">
    <source>
        <dbReference type="ARBA" id="ARBA00022989"/>
    </source>
</evidence>
<dbReference type="GO" id="GO:0022857">
    <property type="term" value="F:transmembrane transporter activity"/>
    <property type="evidence" value="ECO:0007669"/>
    <property type="project" value="InterPro"/>
</dbReference>
<feature type="transmembrane region" description="Helical" evidence="4">
    <location>
        <begin position="108"/>
        <end position="132"/>
    </location>
</feature>
<evidence type="ECO:0000256" key="4">
    <source>
        <dbReference type="SAM" id="Phobius"/>
    </source>
</evidence>
<gene>
    <name evidence="6" type="ORF">P1J78_11170</name>
</gene>
<feature type="domain" description="Major facilitator superfamily (MFS) profile" evidence="5">
    <location>
        <begin position="13"/>
        <end position="400"/>
    </location>
</feature>
<feature type="transmembrane region" description="Helical" evidence="4">
    <location>
        <begin position="80"/>
        <end position="102"/>
    </location>
</feature>
<evidence type="ECO:0000259" key="5">
    <source>
        <dbReference type="PROSITE" id="PS50850"/>
    </source>
</evidence>
<keyword evidence="2 4" id="KW-1133">Transmembrane helix</keyword>
<feature type="transmembrane region" description="Helical" evidence="4">
    <location>
        <begin position="168"/>
        <end position="188"/>
    </location>
</feature>
<feature type="transmembrane region" description="Helical" evidence="4">
    <location>
        <begin position="261"/>
        <end position="279"/>
    </location>
</feature>
<dbReference type="InterPro" id="IPR011701">
    <property type="entry name" value="MFS"/>
</dbReference>
<keyword evidence="3 4" id="KW-0472">Membrane</keyword>
<dbReference type="SUPFAM" id="SSF103473">
    <property type="entry name" value="MFS general substrate transporter"/>
    <property type="match status" value="1"/>
</dbReference>
<feature type="transmembrane region" description="Helical" evidence="4">
    <location>
        <begin position="221"/>
        <end position="241"/>
    </location>
</feature>
<feature type="transmembrane region" description="Helical" evidence="4">
    <location>
        <begin position="380"/>
        <end position="396"/>
    </location>
</feature>
<proteinExistence type="predicted"/>
<dbReference type="PROSITE" id="PS50850">
    <property type="entry name" value="MFS"/>
    <property type="match status" value="1"/>
</dbReference>
<protein>
    <submittedName>
        <fullName evidence="6">MFS transporter</fullName>
    </submittedName>
</protein>
<feature type="transmembrane region" description="Helical" evidence="4">
    <location>
        <begin position="48"/>
        <end position="68"/>
    </location>
</feature>
<organism evidence="6 7">
    <name type="scientific">Psychromarinibacter sediminicola</name>
    <dbReference type="NCBI Taxonomy" id="3033385"/>
    <lineage>
        <taxon>Bacteria</taxon>
        <taxon>Pseudomonadati</taxon>
        <taxon>Pseudomonadota</taxon>
        <taxon>Alphaproteobacteria</taxon>
        <taxon>Rhodobacterales</taxon>
        <taxon>Paracoccaceae</taxon>
        <taxon>Psychromarinibacter</taxon>
    </lineage>
</organism>
<feature type="transmembrane region" description="Helical" evidence="4">
    <location>
        <begin position="291"/>
        <end position="315"/>
    </location>
</feature>